<dbReference type="InterPro" id="IPR008284">
    <property type="entry name" value="MoCF_biosynth_CS"/>
</dbReference>
<dbReference type="GO" id="GO:0006777">
    <property type="term" value="P:Mo-molybdopterin cofactor biosynthetic process"/>
    <property type="evidence" value="ECO:0007669"/>
    <property type="project" value="UniProtKB-KW"/>
</dbReference>
<dbReference type="CDD" id="cd00886">
    <property type="entry name" value="MogA_MoaB"/>
    <property type="match status" value="1"/>
</dbReference>
<reference evidence="5" key="2">
    <citation type="submission" date="2020-09" db="EMBL/GenBank/DDBJ databases">
        <authorList>
            <person name="Sun Q."/>
            <person name="Zhou Y."/>
        </authorList>
    </citation>
    <scope>NUCLEOTIDE SEQUENCE</scope>
    <source>
        <strain evidence="5">CGMCC 1.12785</strain>
    </source>
</reference>
<dbReference type="AlphaFoldDB" id="A0A8J2XJ08"/>
<keyword evidence="2" id="KW-0501">Molybdenum cofactor biosynthesis</keyword>
<dbReference type="InterPro" id="IPR001453">
    <property type="entry name" value="MoaB/Mog_dom"/>
</dbReference>
<evidence type="ECO:0000259" key="4">
    <source>
        <dbReference type="SMART" id="SM00852"/>
    </source>
</evidence>
<dbReference type="Gene3D" id="3.40.980.10">
    <property type="entry name" value="MoaB/Mog-like domain"/>
    <property type="match status" value="1"/>
</dbReference>
<dbReference type="SMART" id="SM00852">
    <property type="entry name" value="MoCF_biosynth"/>
    <property type="match status" value="1"/>
</dbReference>
<dbReference type="Proteomes" id="UP000616114">
    <property type="component" value="Unassembled WGS sequence"/>
</dbReference>
<comment type="caution">
    <text evidence="5">The sequence shown here is derived from an EMBL/GenBank/DDBJ whole genome shotgun (WGS) entry which is preliminary data.</text>
</comment>
<sequence length="241" mass="24867">MTGVERRAHAAGGDGSSRTAIVLVVSSSAADGRARDTTGPTIARALRSWGLDAEDPIVIADGAPVGRTIAWAAEHFDLIITTGGTGVTPDDRTPEETASLLDRQIPGIPELLRRRGTEAGVPTAVLSRGLAGTIGRSLVINLPGSPGAVAGALDVLGDIVPHALAQLGAPARARRRHPARALSRREAEEILEMPAAWTAPPPDRPRAGGEGDATVVELPRPGRDGDERADEPGDDPGEGRS</sequence>
<proteinExistence type="predicted"/>
<protein>
    <recommendedName>
        <fullName evidence="4">MoaB/Mog domain-containing protein</fullName>
    </recommendedName>
</protein>
<evidence type="ECO:0000256" key="2">
    <source>
        <dbReference type="ARBA" id="ARBA00023150"/>
    </source>
</evidence>
<dbReference type="InterPro" id="IPR051920">
    <property type="entry name" value="MPT_Adenylyltrnsfr/MoaC-Rel"/>
</dbReference>
<dbReference type="NCBIfam" id="TIGR00177">
    <property type="entry name" value="molyb_syn"/>
    <property type="match status" value="1"/>
</dbReference>
<dbReference type="Pfam" id="PF00994">
    <property type="entry name" value="MoCF_biosynth"/>
    <property type="match status" value="1"/>
</dbReference>
<feature type="domain" description="MoaB/Mog" evidence="4">
    <location>
        <begin position="21"/>
        <end position="163"/>
    </location>
</feature>
<evidence type="ECO:0000256" key="3">
    <source>
        <dbReference type="SAM" id="MobiDB-lite"/>
    </source>
</evidence>
<evidence type="ECO:0000313" key="5">
    <source>
        <dbReference type="EMBL" id="GGA03845.1"/>
    </source>
</evidence>
<dbReference type="PROSITE" id="PS01078">
    <property type="entry name" value="MOCF_BIOSYNTHESIS_1"/>
    <property type="match status" value="1"/>
</dbReference>
<dbReference type="PANTHER" id="PTHR43764:SF1">
    <property type="entry name" value="MOLYBDOPTERIN MOLYBDOTRANSFERASE"/>
    <property type="match status" value="1"/>
</dbReference>
<comment type="pathway">
    <text evidence="1">Cofactor biosynthesis; molybdopterin biosynthesis.</text>
</comment>
<gene>
    <name evidence="5" type="ORF">GCM10011333_03290</name>
</gene>
<dbReference type="SUPFAM" id="SSF53218">
    <property type="entry name" value="Molybdenum cofactor biosynthesis proteins"/>
    <property type="match status" value="1"/>
</dbReference>
<dbReference type="InterPro" id="IPR036425">
    <property type="entry name" value="MoaB/Mog-like_dom_sf"/>
</dbReference>
<keyword evidence="6" id="KW-1185">Reference proteome</keyword>
<dbReference type="EMBL" id="BMFY01000001">
    <property type="protein sequence ID" value="GGA03845.1"/>
    <property type="molecule type" value="Genomic_DNA"/>
</dbReference>
<dbReference type="RefSeq" id="WP_188549168.1">
    <property type="nucleotide sequence ID" value="NZ_BMFY01000001.1"/>
</dbReference>
<feature type="region of interest" description="Disordered" evidence="3">
    <location>
        <begin position="169"/>
        <end position="241"/>
    </location>
</feature>
<accession>A0A8J2XJ08</accession>
<dbReference type="PANTHER" id="PTHR43764">
    <property type="entry name" value="MOLYBDENUM COFACTOR BIOSYNTHESIS"/>
    <property type="match status" value="1"/>
</dbReference>
<evidence type="ECO:0000313" key="6">
    <source>
        <dbReference type="Proteomes" id="UP000616114"/>
    </source>
</evidence>
<reference evidence="5" key="1">
    <citation type="journal article" date="2014" name="Int. J. Syst. Evol. Microbiol.">
        <title>Complete genome sequence of Corynebacterium casei LMG S-19264T (=DSM 44701T), isolated from a smear-ripened cheese.</title>
        <authorList>
            <consortium name="US DOE Joint Genome Institute (JGI-PGF)"/>
            <person name="Walter F."/>
            <person name="Albersmeier A."/>
            <person name="Kalinowski J."/>
            <person name="Ruckert C."/>
        </authorList>
    </citation>
    <scope>NUCLEOTIDE SEQUENCE</scope>
    <source>
        <strain evidence="5">CGMCC 1.12785</strain>
    </source>
</reference>
<dbReference type="UniPathway" id="UPA00344"/>
<name>A0A8J2XJ08_9MICO</name>
<evidence type="ECO:0000256" key="1">
    <source>
        <dbReference type="ARBA" id="ARBA00005046"/>
    </source>
</evidence>
<feature type="compositionally biased region" description="Acidic residues" evidence="3">
    <location>
        <begin position="227"/>
        <end position="241"/>
    </location>
</feature>
<organism evidence="5 6">
    <name type="scientific">Sediminivirga luteola</name>
    <dbReference type="NCBI Taxonomy" id="1774748"/>
    <lineage>
        <taxon>Bacteria</taxon>
        <taxon>Bacillati</taxon>
        <taxon>Actinomycetota</taxon>
        <taxon>Actinomycetes</taxon>
        <taxon>Micrococcales</taxon>
        <taxon>Brevibacteriaceae</taxon>
        <taxon>Sediminivirga</taxon>
    </lineage>
</organism>